<evidence type="ECO:0000313" key="3">
    <source>
        <dbReference type="Proteomes" id="UP000614490"/>
    </source>
</evidence>
<comment type="caution">
    <text evidence="2">The sequence shown here is derived from an EMBL/GenBank/DDBJ whole genome shotgun (WGS) entry which is preliminary data.</text>
</comment>
<dbReference type="AlphaFoldDB" id="A0A931MTM7"/>
<reference evidence="2 3" key="1">
    <citation type="journal article" date="2005" name="Int. J. Syst. Evol. Microbiol.">
        <title>Halobacillus yeomjeoni sp. nov., isolated from a marine solar saltern in Korea.</title>
        <authorList>
            <person name="Yoon J.H."/>
            <person name="Kang S.J."/>
            <person name="Lee C.H."/>
            <person name="Oh H.W."/>
            <person name="Oh T.K."/>
        </authorList>
    </citation>
    <scope>NUCLEOTIDE SEQUENCE [LARGE SCALE GENOMIC DNA]</scope>
    <source>
        <strain evidence="2 3">KCTC 3957</strain>
    </source>
</reference>
<keyword evidence="3" id="KW-1185">Reference proteome</keyword>
<feature type="region of interest" description="Disordered" evidence="1">
    <location>
        <begin position="32"/>
        <end position="52"/>
    </location>
</feature>
<dbReference type="RefSeq" id="WP_197315258.1">
    <property type="nucleotide sequence ID" value="NZ_JADZSC010000001.1"/>
</dbReference>
<dbReference type="Proteomes" id="UP000614490">
    <property type="component" value="Unassembled WGS sequence"/>
</dbReference>
<name>A0A931MTM7_9BACI</name>
<accession>A0A931MTM7</accession>
<evidence type="ECO:0000313" key="2">
    <source>
        <dbReference type="EMBL" id="MBH0228600.1"/>
    </source>
</evidence>
<evidence type="ECO:0000256" key="1">
    <source>
        <dbReference type="SAM" id="MobiDB-lite"/>
    </source>
</evidence>
<organism evidence="2 3">
    <name type="scientific">Halobacillus yeomjeoni</name>
    <dbReference type="NCBI Taxonomy" id="311194"/>
    <lineage>
        <taxon>Bacteria</taxon>
        <taxon>Bacillati</taxon>
        <taxon>Bacillota</taxon>
        <taxon>Bacilli</taxon>
        <taxon>Bacillales</taxon>
        <taxon>Bacillaceae</taxon>
        <taxon>Halobacillus</taxon>
    </lineage>
</organism>
<dbReference type="EMBL" id="JADZSC010000001">
    <property type="protein sequence ID" value="MBH0228600.1"/>
    <property type="molecule type" value="Genomic_DNA"/>
</dbReference>
<sequence>MSSFIKGTSVVGILVVGIGLWQINEYSRQGSKEQVLAQSPSPPGEHKSRGEGHSYDFVTIETDSYAVPLERPDYDGQKLVNEDVVEAIEHRVEENERILFLIKKIGEDWIEDRYASGRYTYEWDKLKESNEIKRKMIEELLSISTSPELNTYAKQADRNFSRALRKKDLNYYFEATKHFMYLSEEFGIKGGE</sequence>
<protein>
    <submittedName>
        <fullName evidence="2">Uncharacterized protein</fullName>
    </submittedName>
</protein>
<proteinExistence type="predicted"/>
<gene>
    <name evidence="2" type="ORF">H0267_00120</name>
</gene>